<evidence type="ECO:0000256" key="1">
    <source>
        <dbReference type="SAM" id="MobiDB-lite"/>
    </source>
</evidence>
<comment type="caution">
    <text evidence="2">The sequence shown here is derived from an EMBL/GenBank/DDBJ whole genome shotgun (WGS) entry which is preliminary data.</text>
</comment>
<sequence length="182" mass="20574">MAAPATGQPNFGAGQSNLLQDISFPPLNQCCIGQTSQLENLNLTNESASLPNDSRPYDMLPKHCKQCKVQGYDDEACRNLHPELSKIKRPMIRRWNRRKKAVAMKSRAMNLQQQEEESFGATGSQSILKNDMTIELIRELRIKGIKEKDISTKNAFDALTEKNEKDHPNESTRGTTMRMINP</sequence>
<reference evidence="2 3" key="1">
    <citation type="submission" date="2024-02" db="EMBL/GenBank/DDBJ databases">
        <title>de novo genome assembly of Solanum bulbocastanum strain 11H21.</title>
        <authorList>
            <person name="Hosaka A.J."/>
        </authorList>
    </citation>
    <scope>NUCLEOTIDE SEQUENCE [LARGE SCALE GENOMIC DNA]</scope>
    <source>
        <tissue evidence="2">Young leaves</tissue>
    </source>
</reference>
<dbReference type="AlphaFoldDB" id="A0AAN8YAA5"/>
<gene>
    <name evidence="2" type="ORF">RDI58_017771</name>
</gene>
<dbReference type="EMBL" id="JBANQN010000007">
    <property type="protein sequence ID" value="KAK6784316.1"/>
    <property type="molecule type" value="Genomic_DNA"/>
</dbReference>
<accession>A0AAN8YAA5</accession>
<feature type="compositionally biased region" description="Basic and acidic residues" evidence="1">
    <location>
        <begin position="159"/>
        <end position="170"/>
    </location>
</feature>
<evidence type="ECO:0000313" key="3">
    <source>
        <dbReference type="Proteomes" id="UP001371456"/>
    </source>
</evidence>
<evidence type="ECO:0000313" key="2">
    <source>
        <dbReference type="EMBL" id="KAK6784316.1"/>
    </source>
</evidence>
<organism evidence="2 3">
    <name type="scientific">Solanum bulbocastanum</name>
    <name type="common">Wild potato</name>
    <dbReference type="NCBI Taxonomy" id="147425"/>
    <lineage>
        <taxon>Eukaryota</taxon>
        <taxon>Viridiplantae</taxon>
        <taxon>Streptophyta</taxon>
        <taxon>Embryophyta</taxon>
        <taxon>Tracheophyta</taxon>
        <taxon>Spermatophyta</taxon>
        <taxon>Magnoliopsida</taxon>
        <taxon>eudicotyledons</taxon>
        <taxon>Gunneridae</taxon>
        <taxon>Pentapetalae</taxon>
        <taxon>asterids</taxon>
        <taxon>lamiids</taxon>
        <taxon>Solanales</taxon>
        <taxon>Solanaceae</taxon>
        <taxon>Solanoideae</taxon>
        <taxon>Solaneae</taxon>
        <taxon>Solanum</taxon>
    </lineage>
</organism>
<protein>
    <submittedName>
        <fullName evidence="2">Uncharacterized protein</fullName>
    </submittedName>
</protein>
<keyword evidence="3" id="KW-1185">Reference proteome</keyword>
<name>A0AAN8YAA5_SOLBU</name>
<feature type="region of interest" description="Disordered" evidence="1">
    <location>
        <begin position="159"/>
        <end position="182"/>
    </location>
</feature>
<dbReference type="Proteomes" id="UP001371456">
    <property type="component" value="Unassembled WGS sequence"/>
</dbReference>
<proteinExistence type="predicted"/>